<dbReference type="Pfam" id="PF00191">
    <property type="entry name" value="Annexin"/>
    <property type="match status" value="4"/>
</dbReference>
<dbReference type="Proteomes" id="UP000494040">
    <property type="component" value="Unassembled WGS sequence"/>
</dbReference>
<evidence type="ECO:0000256" key="4">
    <source>
        <dbReference type="ARBA" id="ARBA00023216"/>
    </source>
</evidence>
<protein>
    <recommendedName>
        <fullName evidence="6">Annexin</fullName>
    </recommendedName>
</protein>
<sequence>MASFFNFQRDMQNNTEELQRFMIDLSNWESEMKKKDSQLIDKKRDKIERNKMSRYYPQADDYDVESRATVQPADNFDANADCEALKAAMKGFGTDEQAIIDILAHRSIEQRLDIVEQYKTLYGKDLISQLKSELGGHFEDAIVALMTALPNFYANEVNSAIKGLGTDEEALVEVLTTLSNYGIRAISSAYKEMFDNEMEDDIKSDTSGNFKKLLVSLCTANRDESTDVDHDTVVADAQALVDAGEGQWGTEESTFNSILVQRSYIHLKRVFQEYENMTGNNMEVVIKSETSGALEDGFLSIVKCVKNKSRYFAERLEDSMAGMGTKDKTLIRIVVGRSEIDLGEIKAEYQKLYETPLAERIASDCGGEFKSLLVAMIGA</sequence>
<organism evidence="7 8">
    <name type="scientific">Cimex lectularius</name>
    <name type="common">Bed bug</name>
    <name type="synonym">Acanthia lectularia</name>
    <dbReference type="NCBI Taxonomy" id="79782"/>
    <lineage>
        <taxon>Eukaryota</taxon>
        <taxon>Metazoa</taxon>
        <taxon>Ecdysozoa</taxon>
        <taxon>Arthropoda</taxon>
        <taxon>Hexapoda</taxon>
        <taxon>Insecta</taxon>
        <taxon>Pterygota</taxon>
        <taxon>Neoptera</taxon>
        <taxon>Paraneoptera</taxon>
        <taxon>Hemiptera</taxon>
        <taxon>Heteroptera</taxon>
        <taxon>Panheteroptera</taxon>
        <taxon>Cimicomorpha</taxon>
        <taxon>Cimicidae</taxon>
        <taxon>Cimex</taxon>
    </lineage>
</organism>
<keyword evidence="8" id="KW-1185">Reference proteome</keyword>
<reference evidence="7" key="1">
    <citation type="submission" date="2022-01" db="UniProtKB">
        <authorList>
            <consortium name="EnsemblMetazoa"/>
        </authorList>
    </citation>
    <scope>IDENTIFICATION</scope>
</reference>
<dbReference type="GO" id="GO:0005737">
    <property type="term" value="C:cytoplasm"/>
    <property type="evidence" value="ECO:0007669"/>
    <property type="project" value="TreeGrafter"/>
</dbReference>
<dbReference type="FunFam" id="1.10.220.10:FF:000002">
    <property type="entry name" value="Annexin"/>
    <property type="match status" value="1"/>
</dbReference>
<dbReference type="PANTHER" id="PTHR10502">
    <property type="entry name" value="ANNEXIN"/>
    <property type="match status" value="1"/>
</dbReference>
<dbReference type="FunFam" id="1.10.220.10:FF:000001">
    <property type="entry name" value="Annexin"/>
    <property type="match status" value="1"/>
</dbReference>
<keyword evidence="5 6" id="KW-0111">Calcium/phospholipid-binding</keyword>
<evidence type="ECO:0000313" key="8">
    <source>
        <dbReference type="Proteomes" id="UP000494040"/>
    </source>
</evidence>
<dbReference type="InterPro" id="IPR001464">
    <property type="entry name" value="Annexin"/>
</dbReference>
<dbReference type="GO" id="GO:0012506">
    <property type="term" value="C:vesicle membrane"/>
    <property type="evidence" value="ECO:0007669"/>
    <property type="project" value="TreeGrafter"/>
</dbReference>
<dbReference type="Gene3D" id="1.10.220.10">
    <property type="entry name" value="Annexin"/>
    <property type="match status" value="4"/>
</dbReference>
<dbReference type="FunFam" id="1.10.220.10:FF:000004">
    <property type="entry name" value="Annexin"/>
    <property type="match status" value="1"/>
</dbReference>
<dbReference type="SMART" id="SM00335">
    <property type="entry name" value="ANX"/>
    <property type="match status" value="4"/>
</dbReference>
<dbReference type="GO" id="GO:0005634">
    <property type="term" value="C:nucleus"/>
    <property type="evidence" value="ECO:0007669"/>
    <property type="project" value="TreeGrafter"/>
</dbReference>
<dbReference type="AlphaFoldDB" id="A0A8I6RCS7"/>
<dbReference type="PANTHER" id="PTHR10502:SF233">
    <property type="entry name" value="ANNEXIN B9"/>
    <property type="match status" value="1"/>
</dbReference>
<dbReference type="GO" id="GO:0001786">
    <property type="term" value="F:phosphatidylserine binding"/>
    <property type="evidence" value="ECO:0007669"/>
    <property type="project" value="TreeGrafter"/>
</dbReference>
<dbReference type="GeneID" id="106661739"/>
<name>A0A8I6RCS7_CIMLE</name>
<evidence type="ECO:0000256" key="2">
    <source>
        <dbReference type="ARBA" id="ARBA00022737"/>
    </source>
</evidence>
<dbReference type="GO" id="GO:0005544">
    <property type="term" value="F:calcium-dependent phospholipid binding"/>
    <property type="evidence" value="ECO:0007669"/>
    <property type="project" value="UniProtKB-KW"/>
</dbReference>
<dbReference type="InterPro" id="IPR018252">
    <property type="entry name" value="Annexin_repeat_CS"/>
</dbReference>
<evidence type="ECO:0000313" key="7">
    <source>
        <dbReference type="EnsemblMetazoa" id="XP_014240802.1"/>
    </source>
</evidence>
<keyword evidence="4 6" id="KW-0041">Annexin</keyword>
<dbReference type="GO" id="GO:0005886">
    <property type="term" value="C:plasma membrane"/>
    <property type="evidence" value="ECO:0007669"/>
    <property type="project" value="TreeGrafter"/>
</dbReference>
<evidence type="ECO:0000256" key="1">
    <source>
        <dbReference type="ARBA" id="ARBA00007831"/>
    </source>
</evidence>
<evidence type="ECO:0000256" key="6">
    <source>
        <dbReference type="RuleBase" id="RU003540"/>
    </source>
</evidence>
<dbReference type="PRINTS" id="PR00196">
    <property type="entry name" value="ANNEXIN"/>
</dbReference>
<keyword evidence="3 6" id="KW-0106">Calcium</keyword>
<dbReference type="GO" id="GO:0005509">
    <property type="term" value="F:calcium ion binding"/>
    <property type="evidence" value="ECO:0007669"/>
    <property type="project" value="InterPro"/>
</dbReference>
<dbReference type="GO" id="GO:0032509">
    <property type="term" value="P:endosome transport via multivesicular body sorting pathway"/>
    <property type="evidence" value="ECO:0007669"/>
    <property type="project" value="TreeGrafter"/>
</dbReference>
<evidence type="ECO:0000256" key="3">
    <source>
        <dbReference type="ARBA" id="ARBA00022837"/>
    </source>
</evidence>
<dbReference type="FunFam" id="1.10.220.10:FF:000010">
    <property type="entry name" value="Annexin"/>
    <property type="match status" value="1"/>
</dbReference>
<dbReference type="KEGG" id="clec:106661739"/>
<dbReference type="PROSITE" id="PS51897">
    <property type="entry name" value="ANNEXIN_2"/>
    <property type="match status" value="4"/>
</dbReference>
<dbReference type="InterPro" id="IPR018502">
    <property type="entry name" value="Annexin_repeat"/>
</dbReference>
<dbReference type="EnsemblMetazoa" id="XM_014385316.2">
    <property type="protein sequence ID" value="XP_014240802.1"/>
    <property type="gene ID" value="LOC106661739"/>
</dbReference>
<dbReference type="OMA" id="HDIESRT"/>
<accession>A0A8I6RCS7</accession>
<comment type="similarity">
    <text evidence="1 6">Belongs to the annexin family.</text>
</comment>
<dbReference type="PROSITE" id="PS00223">
    <property type="entry name" value="ANNEXIN_1"/>
    <property type="match status" value="2"/>
</dbReference>
<dbReference type="RefSeq" id="XP_014240802.1">
    <property type="nucleotide sequence ID" value="XM_014385316.2"/>
</dbReference>
<dbReference type="InterPro" id="IPR037104">
    <property type="entry name" value="Annexin_sf"/>
</dbReference>
<dbReference type="OrthoDB" id="37886at2759"/>
<proteinExistence type="inferred from homology"/>
<comment type="domain">
    <text evidence="6">A pair of annexin repeats may form one binding site for calcium and phospholipid.</text>
</comment>
<dbReference type="SUPFAM" id="SSF47874">
    <property type="entry name" value="Annexin"/>
    <property type="match status" value="1"/>
</dbReference>
<keyword evidence="2 6" id="KW-0677">Repeat</keyword>
<evidence type="ECO:0000256" key="5">
    <source>
        <dbReference type="ARBA" id="ARBA00023302"/>
    </source>
</evidence>